<proteinExistence type="predicted"/>
<dbReference type="PANTHER" id="PTHR13184:SF5">
    <property type="entry name" value="METHYLTRANSFERASE-LIKE PROTEIN 17, MITOCHONDRIAL"/>
    <property type="match status" value="1"/>
</dbReference>
<evidence type="ECO:0000256" key="4">
    <source>
        <dbReference type="ARBA" id="ARBA00023004"/>
    </source>
</evidence>
<dbReference type="InterPro" id="IPR015324">
    <property type="entry name" value="Ribosomal_Rsm22-like"/>
</dbReference>
<evidence type="ECO:0000256" key="1">
    <source>
        <dbReference type="ARBA" id="ARBA00004173"/>
    </source>
</evidence>
<comment type="caution">
    <text evidence="9">The sequence shown here is derived from an EMBL/GenBank/DDBJ whole genome shotgun (WGS) entry which is preliminary data.</text>
</comment>
<dbReference type="GO" id="GO:0051536">
    <property type="term" value="F:iron-sulfur cluster binding"/>
    <property type="evidence" value="ECO:0007669"/>
    <property type="project" value="UniProtKB-KW"/>
</dbReference>
<dbReference type="GO" id="GO:0046872">
    <property type="term" value="F:metal ion binding"/>
    <property type="evidence" value="ECO:0007669"/>
    <property type="project" value="UniProtKB-KW"/>
</dbReference>
<evidence type="ECO:0000256" key="8">
    <source>
        <dbReference type="SAM" id="MobiDB-lite"/>
    </source>
</evidence>
<feature type="region of interest" description="Disordered" evidence="8">
    <location>
        <begin position="399"/>
        <end position="419"/>
    </location>
</feature>
<evidence type="ECO:0000256" key="6">
    <source>
        <dbReference type="ARBA" id="ARBA00023128"/>
    </source>
</evidence>
<dbReference type="PANTHER" id="PTHR13184">
    <property type="entry name" value="37S RIBOSOMAL PROTEIN S22"/>
    <property type="match status" value="1"/>
</dbReference>
<dbReference type="STRING" id="90262.A0A1X2ID56"/>
<dbReference type="Proteomes" id="UP000193560">
    <property type="component" value="Unassembled WGS sequence"/>
</dbReference>
<gene>
    <name evidence="9" type="ORF">BCR42DRAFT_417996</name>
</gene>
<dbReference type="GO" id="GO:0008168">
    <property type="term" value="F:methyltransferase activity"/>
    <property type="evidence" value="ECO:0007669"/>
    <property type="project" value="InterPro"/>
</dbReference>
<comment type="subcellular location">
    <subcellularLocation>
        <location evidence="1">Mitochondrion</location>
    </subcellularLocation>
</comment>
<keyword evidence="5" id="KW-0411">Iron-sulfur</keyword>
<dbReference type="AlphaFoldDB" id="A0A1X2ID56"/>
<accession>A0A1X2ID56</accession>
<feature type="compositionally biased region" description="Low complexity" evidence="8">
    <location>
        <begin position="146"/>
        <end position="160"/>
    </location>
</feature>
<keyword evidence="3" id="KW-0809">Transit peptide</keyword>
<dbReference type="EMBL" id="MCGE01000015">
    <property type="protein sequence ID" value="ORZ14074.1"/>
    <property type="molecule type" value="Genomic_DNA"/>
</dbReference>
<keyword evidence="2" id="KW-0479">Metal-binding</keyword>
<dbReference type="GO" id="GO:0003735">
    <property type="term" value="F:structural constituent of ribosome"/>
    <property type="evidence" value="ECO:0007669"/>
    <property type="project" value="TreeGrafter"/>
</dbReference>
<dbReference type="Pfam" id="PF09243">
    <property type="entry name" value="Rsm22"/>
    <property type="match status" value="1"/>
</dbReference>
<evidence type="ECO:0000313" key="9">
    <source>
        <dbReference type="EMBL" id="ORZ14074.1"/>
    </source>
</evidence>
<evidence type="ECO:0000256" key="2">
    <source>
        <dbReference type="ARBA" id="ARBA00022723"/>
    </source>
</evidence>
<dbReference type="InterPro" id="IPR052571">
    <property type="entry name" value="Mt_RNA_Methyltransferase"/>
</dbReference>
<comment type="function">
    <text evidence="7">Mitochondrial ribosome (mitoribosome) assembly factor. Binds at the interface of the head and body domains of the mitochondrial small ribosomal subunit (mt-SSU), occluding the mRNA channel and preventing compaction of the head domain towards the body. Probable inactive methyltransferase: retains the characteristic folding and ability to bind S-adenosyl-L-methionine, but it probably lost its methyltransferase activity.</text>
</comment>
<feature type="region of interest" description="Disordered" evidence="8">
    <location>
        <begin position="121"/>
        <end position="162"/>
    </location>
</feature>
<dbReference type="OrthoDB" id="421327at2759"/>
<keyword evidence="4" id="KW-0408">Iron</keyword>
<organism evidence="9 10">
    <name type="scientific">Absidia repens</name>
    <dbReference type="NCBI Taxonomy" id="90262"/>
    <lineage>
        <taxon>Eukaryota</taxon>
        <taxon>Fungi</taxon>
        <taxon>Fungi incertae sedis</taxon>
        <taxon>Mucoromycota</taxon>
        <taxon>Mucoromycotina</taxon>
        <taxon>Mucoromycetes</taxon>
        <taxon>Mucorales</taxon>
        <taxon>Cunninghamellaceae</taxon>
        <taxon>Absidia</taxon>
    </lineage>
</organism>
<evidence type="ECO:0000256" key="3">
    <source>
        <dbReference type="ARBA" id="ARBA00022946"/>
    </source>
</evidence>
<evidence type="ECO:0000256" key="7">
    <source>
        <dbReference type="ARBA" id="ARBA00045681"/>
    </source>
</evidence>
<evidence type="ECO:0000313" key="10">
    <source>
        <dbReference type="Proteomes" id="UP000193560"/>
    </source>
</evidence>
<evidence type="ECO:0000256" key="5">
    <source>
        <dbReference type="ARBA" id="ARBA00023014"/>
    </source>
</evidence>
<feature type="compositionally biased region" description="Polar residues" evidence="8">
    <location>
        <begin position="399"/>
        <end position="413"/>
    </location>
</feature>
<reference evidence="9 10" key="1">
    <citation type="submission" date="2016-07" db="EMBL/GenBank/DDBJ databases">
        <title>Pervasive Adenine N6-methylation of Active Genes in Fungi.</title>
        <authorList>
            <consortium name="DOE Joint Genome Institute"/>
            <person name="Mondo S.J."/>
            <person name="Dannebaum R.O."/>
            <person name="Kuo R.C."/>
            <person name="Labutti K."/>
            <person name="Haridas S."/>
            <person name="Kuo A."/>
            <person name="Salamov A."/>
            <person name="Ahrendt S.R."/>
            <person name="Lipzen A."/>
            <person name="Sullivan W."/>
            <person name="Andreopoulos W.B."/>
            <person name="Clum A."/>
            <person name="Lindquist E."/>
            <person name="Daum C."/>
            <person name="Ramamoorthy G.K."/>
            <person name="Gryganskyi A."/>
            <person name="Culley D."/>
            <person name="Magnuson J.K."/>
            <person name="James T.Y."/>
            <person name="O'Malley M.A."/>
            <person name="Stajich J.E."/>
            <person name="Spatafora J.W."/>
            <person name="Visel A."/>
            <person name="Grigoriev I.V."/>
        </authorList>
    </citation>
    <scope>NUCLEOTIDE SEQUENCE [LARGE SCALE GENOMIC DNA]</scope>
    <source>
        <strain evidence="9 10">NRRL 1336</strain>
    </source>
</reference>
<dbReference type="SUPFAM" id="SSF53335">
    <property type="entry name" value="S-adenosyl-L-methionine-dependent methyltransferases"/>
    <property type="match status" value="1"/>
</dbReference>
<dbReference type="Gene3D" id="3.40.50.150">
    <property type="entry name" value="Vaccinia Virus protein VP39"/>
    <property type="match status" value="1"/>
</dbReference>
<keyword evidence="10" id="KW-1185">Reference proteome</keyword>
<name>A0A1X2ID56_9FUNG</name>
<dbReference type="GO" id="GO:0006412">
    <property type="term" value="P:translation"/>
    <property type="evidence" value="ECO:0007669"/>
    <property type="project" value="InterPro"/>
</dbReference>
<dbReference type="InterPro" id="IPR029063">
    <property type="entry name" value="SAM-dependent_MTases_sf"/>
</dbReference>
<dbReference type="GO" id="GO:0005763">
    <property type="term" value="C:mitochondrial small ribosomal subunit"/>
    <property type="evidence" value="ECO:0007669"/>
    <property type="project" value="TreeGrafter"/>
</dbReference>
<keyword evidence="6" id="KW-0496">Mitochondrion</keyword>
<protein>
    <submittedName>
        <fullName evidence="9">Mitochondrial small ribosomal subunit Rsm22-domain-containing protein</fullName>
    </submittedName>
</protein>
<sequence length="504" mass="56076">MFLRTCKRSSLGPRLFSSSAFRLESAEKVIFLDEKALAALSLDATTDLNVPLQDLPGTSSSGEAYTRGSMEADFGRKRIGCVDLPKSLIQGIADFVDQQPDKRLVRIDALRLYESLRSTARLPPANESSSAQRYQNKRRNKSKSLDQQPSPADQQQQQQQMEPHILSYGPRESAAYAAGVLPSTYAAITNVLHEIKKRVPTFSPTSMLDFGTGPGTAIWAAANVFDDLNKITGVDLSEDMLRTAEFLQDATHLKKDIEFKRYLAYDTRQPKPDLVVNAFTLGDISSLALQKSTVQQLWEQTGDTLVLIERGTPVGFSNIARARQHVLDYDKGQVHVLAPCPHDKPCPLLYSLQANPEKFWCHFSQRVQRPPFLMKTKHSKFNTEDSKYSYVVLRKGSRPSATSMQSMTTNDDTASSSSSAVEEQAYSWPRLIQPPMKKNKHVVMDVCAASGTIQRMVIPKSQGKIPYRDARKSAWGDAFPHGSKNKVVTRMNEGIVDGAENGDQ</sequence>